<gene>
    <name evidence="2" type="ORF">Vau01_096470</name>
</gene>
<name>A0A8J3ZDX3_9ACTN</name>
<protein>
    <recommendedName>
        <fullName evidence="4">Hydrolase of the HAD superfamily</fullName>
    </recommendedName>
</protein>
<evidence type="ECO:0000313" key="3">
    <source>
        <dbReference type="Proteomes" id="UP000612585"/>
    </source>
</evidence>
<reference evidence="2" key="1">
    <citation type="submission" date="2021-01" db="EMBL/GenBank/DDBJ databases">
        <title>Whole genome shotgun sequence of Virgisporangium aurantiacum NBRC 16421.</title>
        <authorList>
            <person name="Komaki H."/>
            <person name="Tamura T."/>
        </authorList>
    </citation>
    <scope>NUCLEOTIDE SEQUENCE</scope>
    <source>
        <strain evidence="2">NBRC 16421</strain>
    </source>
</reference>
<dbReference type="PANTHER" id="PTHR43611:SF3">
    <property type="entry name" value="FLAVIN MONONUCLEOTIDE HYDROLASE 1, CHLOROPLATIC"/>
    <property type="match status" value="1"/>
</dbReference>
<evidence type="ECO:0000256" key="1">
    <source>
        <dbReference type="SAM" id="MobiDB-lite"/>
    </source>
</evidence>
<dbReference type="Pfam" id="PF00702">
    <property type="entry name" value="Hydrolase"/>
    <property type="match status" value="1"/>
</dbReference>
<dbReference type="PANTHER" id="PTHR43611">
    <property type="entry name" value="ALPHA-D-GLUCOSE 1-PHOSPHATE PHOSPHATASE"/>
    <property type="match status" value="1"/>
</dbReference>
<comment type="caution">
    <text evidence="2">The sequence shown here is derived from an EMBL/GenBank/DDBJ whole genome shotgun (WGS) entry which is preliminary data.</text>
</comment>
<dbReference type="PRINTS" id="PR00413">
    <property type="entry name" value="HADHALOGNASE"/>
</dbReference>
<evidence type="ECO:0000313" key="2">
    <source>
        <dbReference type="EMBL" id="GIJ62131.1"/>
    </source>
</evidence>
<dbReference type="InterPro" id="IPR006439">
    <property type="entry name" value="HAD-SF_hydro_IA"/>
</dbReference>
<keyword evidence="3" id="KW-1185">Reference proteome</keyword>
<dbReference type="Proteomes" id="UP000612585">
    <property type="component" value="Unassembled WGS sequence"/>
</dbReference>
<evidence type="ECO:0008006" key="4">
    <source>
        <dbReference type="Google" id="ProtNLM"/>
    </source>
</evidence>
<dbReference type="AlphaFoldDB" id="A0A8J3ZDX3"/>
<organism evidence="2 3">
    <name type="scientific">Virgisporangium aurantiacum</name>
    <dbReference type="NCBI Taxonomy" id="175570"/>
    <lineage>
        <taxon>Bacteria</taxon>
        <taxon>Bacillati</taxon>
        <taxon>Actinomycetota</taxon>
        <taxon>Actinomycetes</taxon>
        <taxon>Micromonosporales</taxon>
        <taxon>Micromonosporaceae</taxon>
        <taxon>Virgisporangium</taxon>
    </lineage>
</organism>
<sequence>MTAVDGAAPGMGASTGAPVPSPQPQPALRLQGEIVDVGCRDAVIDTIICDVGNVVILFSPDRSAEIERRYGIPAGALLHAVLKTPPARLAAVGQLDYDEWVRQVAALVGEGAVADWLTYHGELNQPVVDILAAAKRSGIRMLLLSNATVRLWDDLDHHRIRGLADEVSCSADIGVAKPDPRAYEFVITTASVAAGRALYVDDTRRGSRPAAAWDCVATCTAPRTVYGASWRPWA</sequence>
<dbReference type="InterPro" id="IPR036412">
    <property type="entry name" value="HAD-like_sf"/>
</dbReference>
<dbReference type="InterPro" id="IPR023214">
    <property type="entry name" value="HAD_sf"/>
</dbReference>
<accession>A0A8J3ZDX3</accession>
<dbReference type="SUPFAM" id="SSF56784">
    <property type="entry name" value="HAD-like"/>
    <property type="match status" value="1"/>
</dbReference>
<dbReference type="EMBL" id="BOPG01000075">
    <property type="protein sequence ID" value="GIJ62131.1"/>
    <property type="molecule type" value="Genomic_DNA"/>
</dbReference>
<dbReference type="RefSeq" id="WP_204007568.1">
    <property type="nucleotide sequence ID" value="NZ_BOPG01000075.1"/>
</dbReference>
<proteinExistence type="predicted"/>
<feature type="region of interest" description="Disordered" evidence="1">
    <location>
        <begin position="1"/>
        <end position="25"/>
    </location>
</feature>
<dbReference type="Gene3D" id="3.40.50.1000">
    <property type="entry name" value="HAD superfamily/HAD-like"/>
    <property type="match status" value="1"/>
</dbReference>